<feature type="transmembrane region" description="Helical" evidence="1">
    <location>
        <begin position="32"/>
        <end position="52"/>
    </location>
</feature>
<keyword evidence="3" id="KW-1185">Reference proteome</keyword>
<organism evidence="2 3">
    <name type="scientific">Actinocatenispora sera</name>
    <dbReference type="NCBI Taxonomy" id="390989"/>
    <lineage>
        <taxon>Bacteria</taxon>
        <taxon>Bacillati</taxon>
        <taxon>Actinomycetota</taxon>
        <taxon>Actinomycetes</taxon>
        <taxon>Micromonosporales</taxon>
        <taxon>Micromonosporaceae</taxon>
        <taxon>Actinocatenispora</taxon>
    </lineage>
</organism>
<keyword evidence="1" id="KW-1133">Transmembrane helix</keyword>
<sequence length="57" mass="5798">MQSILPIALFALGGVLLGGAWSMKQQGASKVVMVGFVVLAAVAVLGGVVWLLPKGTF</sequence>
<proteinExistence type="predicted"/>
<keyword evidence="1" id="KW-0472">Membrane</keyword>
<dbReference type="Proteomes" id="UP000680750">
    <property type="component" value="Chromosome"/>
</dbReference>
<evidence type="ECO:0000313" key="3">
    <source>
        <dbReference type="Proteomes" id="UP000680750"/>
    </source>
</evidence>
<dbReference type="KEGG" id="aser:Asera_50000"/>
<reference evidence="2" key="1">
    <citation type="submission" date="2020-08" db="EMBL/GenBank/DDBJ databases">
        <title>Whole genome shotgun sequence of Actinocatenispora sera NBRC 101916.</title>
        <authorList>
            <person name="Komaki H."/>
            <person name="Tamura T."/>
        </authorList>
    </citation>
    <scope>NUCLEOTIDE SEQUENCE</scope>
    <source>
        <strain evidence="2">NBRC 101916</strain>
    </source>
</reference>
<gene>
    <name evidence="2" type="ORF">Asera_50000</name>
</gene>
<accession>A0A810L8H2</accession>
<dbReference type="EMBL" id="AP023354">
    <property type="protein sequence ID" value="BCJ30892.1"/>
    <property type="molecule type" value="Genomic_DNA"/>
</dbReference>
<evidence type="ECO:0000256" key="1">
    <source>
        <dbReference type="SAM" id="Phobius"/>
    </source>
</evidence>
<evidence type="ECO:0000313" key="2">
    <source>
        <dbReference type="EMBL" id="BCJ30892.1"/>
    </source>
</evidence>
<dbReference type="RefSeq" id="WP_157034812.1">
    <property type="nucleotide sequence ID" value="NZ_AP023354.1"/>
</dbReference>
<protein>
    <submittedName>
        <fullName evidence="2">Uncharacterized protein</fullName>
    </submittedName>
</protein>
<name>A0A810L8H2_9ACTN</name>
<dbReference type="AlphaFoldDB" id="A0A810L8H2"/>
<keyword evidence="1" id="KW-0812">Transmembrane</keyword>